<sequence>MRIKAYDENGVREFEDMNSLFGNSFSPKDIMKFDITIRTDFGTGTISGNGRTDQHVLSLSGDDDWISGRKDAVKSFSRRNEYSKIRSFFDIRV</sequence>
<proteinExistence type="predicted"/>
<reference evidence="2" key="1">
    <citation type="submission" date="2019-05" db="EMBL/GenBank/DDBJ databases">
        <title>Genome sequence and methylation pattern of the halophilic Archaeon Natrinema versiforme BOL5-4.</title>
        <authorList>
            <person name="DasSarma P."/>
            <person name="Anton B.P."/>
            <person name="DasSarma S.L."/>
            <person name="Martinez F.L."/>
            <person name="Guzman D."/>
            <person name="Roberts R.J."/>
            <person name="DasSarma S."/>
        </authorList>
    </citation>
    <scope>NUCLEOTIDE SEQUENCE [LARGE SCALE GENOMIC DNA]</scope>
    <source>
        <strain evidence="2">BOL5-4</strain>
    </source>
</reference>
<gene>
    <name evidence="1" type="ORF">FEJ81_16485</name>
</gene>
<dbReference type="EMBL" id="CP040330">
    <property type="protein sequence ID" value="QCS43864.1"/>
    <property type="molecule type" value="Genomic_DNA"/>
</dbReference>
<evidence type="ECO:0000313" key="2">
    <source>
        <dbReference type="Proteomes" id="UP000302218"/>
    </source>
</evidence>
<dbReference type="KEGG" id="nvr:FEJ81_16485"/>
<name>A0A4P8WKJ7_9EURY</name>
<organism evidence="1 2">
    <name type="scientific">Natrinema versiforme</name>
    <dbReference type="NCBI Taxonomy" id="88724"/>
    <lineage>
        <taxon>Archaea</taxon>
        <taxon>Methanobacteriati</taxon>
        <taxon>Methanobacteriota</taxon>
        <taxon>Stenosarchaea group</taxon>
        <taxon>Halobacteria</taxon>
        <taxon>Halobacteriales</taxon>
        <taxon>Natrialbaceae</taxon>
        <taxon>Natrinema</taxon>
    </lineage>
</organism>
<protein>
    <submittedName>
        <fullName evidence="1">Uncharacterized protein</fullName>
    </submittedName>
</protein>
<dbReference type="Proteomes" id="UP000302218">
    <property type="component" value="Chromosome"/>
</dbReference>
<accession>A0A4P8WKJ7</accession>
<dbReference type="AlphaFoldDB" id="A0A4P8WKJ7"/>
<evidence type="ECO:0000313" key="1">
    <source>
        <dbReference type="EMBL" id="QCS43864.1"/>
    </source>
</evidence>